<accession>A0A0P7GRQ7</accession>
<organism evidence="1 2">
    <name type="scientific">Halolamina pelagica</name>
    <dbReference type="NCBI Taxonomy" id="699431"/>
    <lineage>
        <taxon>Archaea</taxon>
        <taxon>Methanobacteriati</taxon>
        <taxon>Methanobacteriota</taxon>
        <taxon>Stenosarchaea group</taxon>
        <taxon>Halobacteria</taxon>
        <taxon>Halobacteriales</taxon>
        <taxon>Haloferacaceae</taxon>
    </lineage>
</organism>
<dbReference type="Proteomes" id="UP000050535">
    <property type="component" value="Unassembled WGS sequence"/>
</dbReference>
<dbReference type="RefSeq" id="WP_054584077.1">
    <property type="nucleotide sequence ID" value="NZ_LGUC01000001.1"/>
</dbReference>
<keyword evidence="2" id="KW-1185">Reference proteome</keyword>
<evidence type="ECO:0000313" key="2">
    <source>
        <dbReference type="Proteomes" id="UP000050535"/>
    </source>
</evidence>
<comment type="caution">
    <text evidence="1">The sequence shown here is derived from an EMBL/GenBank/DDBJ whole genome shotgun (WGS) entry which is preliminary data.</text>
</comment>
<gene>
    <name evidence="1" type="ORF">SY89_02237</name>
</gene>
<sequence length="64" mass="6754">MGGATAECSNCGNRAGEAVKHTLEIAKRDGTTTDVAIALCEACLESLLALDWVTRVEPVPVEEH</sequence>
<proteinExistence type="predicted"/>
<dbReference type="EMBL" id="LGUC01000001">
    <property type="protein sequence ID" value="KPN31490.1"/>
    <property type="molecule type" value="Genomic_DNA"/>
</dbReference>
<protein>
    <submittedName>
        <fullName evidence="1">Uncharacterized protein</fullName>
    </submittedName>
</protein>
<name>A0A0P7GRQ7_9EURY</name>
<evidence type="ECO:0000313" key="1">
    <source>
        <dbReference type="EMBL" id="KPN31490.1"/>
    </source>
</evidence>
<reference evidence="2" key="1">
    <citation type="submission" date="2013-11" db="EMBL/GenBank/DDBJ databases">
        <authorList>
            <person name="Hoang H.T."/>
            <person name="Killian M.L."/>
            <person name="Madson D.M."/>
            <person name="Arruda P.H.E."/>
            <person name="Sun D."/>
            <person name="Schwartz K.J."/>
            <person name="Yoon K."/>
        </authorList>
    </citation>
    <scope>NUCLEOTIDE SEQUENCE [LARGE SCALE GENOMIC DNA]</scope>
    <source>
        <strain evidence="2">CDK2</strain>
    </source>
</reference>
<dbReference type="AlphaFoldDB" id="A0A0P7GRQ7"/>